<keyword evidence="18" id="KW-1185">Reference proteome</keyword>
<dbReference type="EMBL" id="JAULSY010000019">
    <property type="protein sequence ID" value="KAK0671675.1"/>
    <property type="molecule type" value="Genomic_DNA"/>
</dbReference>
<keyword evidence="6 15" id="KW-0732">Signal</keyword>
<comment type="catalytic activity">
    <reaction evidence="1">
        <text>Random endo-hydrolysis of N-acetyl-beta-D-glucosaminide (1-&gt;4)-beta-linkages in chitin and chitodextrins.</text>
        <dbReference type="EC" id="3.2.1.14"/>
    </reaction>
</comment>
<evidence type="ECO:0000313" key="18">
    <source>
        <dbReference type="Proteomes" id="UP001174997"/>
    </source>
</evidence>
<feature type="compositionally biased region" description="Polar residues" evidence="13">
    <location>
        <begin position="497"/>
        <end position="508"/>
    </location>
</feature>
<feature type="transmembrane region" description="Helical" evidence="14">
    <location>
        <begin position="315"/>
        <end position="337"/>
    </location>
</feature>
<evidence type="ECO:0000256" key="2">
    <source>
        <dbReference type="ARBA" id="ARBA00004370"/>
    </source>
</evidence>
<dbReference type="EC" id="3.2.1.14" evidence="3"/>
<dbReference type="Proteomes" id="UP001174997">
    <property type="component" value="Unassembled WGS sequence"/>
</dbReference>
<dbReference type="CDD" id="cd02183">
    <property type="entry name" value="GH16_fungal_CRH1_transglycosylase"/>
    <property type="match status" value="1"/>
</dbReference>
<dbReference type="PANTHER" id="PTHR10963:SF27">
    <property type="entry name" value="GLYCOSIDASE-RELATED"/>
    <property type="match status" value="1"/>
</dbReference>
<dbReference type="GO" id="GO:0005975">
    <property type="term" value="P:carbohydrate metabolic process"/>
    <property type="evidence" value="ECO:0007669"/>
    <property type="project" value="InterPro"/>
</dbReference>
<evidence type="ECO:0000256" key="5">
    <source>
        <dbReference type="ARBA" id="ARBA00022679"/>
    </source>
</evidence>
<feature type="chain" id="PRO_5041323037" description="chitinase" evidence="15">
    <location>
        <begin position="26"/>
        <end position="619"/>
    </location>
</feature>
<keyword evidence="7" id="KW-0378">Hydrolase</keyword>
<dbReference type="Pfam" id="PF00722">
    <property type="entry name" value="Glyco_hydro_16"/>
    <property type="match status" value="1"/>
</dbReference>
<evidence type="ECO:0000256" key="1">
    <source>
        <dbReference type="ARBA" id="ARBA00000822"/>
    </source>
</evidence>
<sequence length="619" mass="66584">MRLTPSFAPALGLLAWTSLISNVAAQVTTECFPMNETCPPNAAFGMDYNFVFNATPKFEAWETTVGPVKYTPETGAEFTINKQGDSPTIRSRFYIFWGRTEIWLKAAPGRGIISSVMLLSDNLDEIDWEFFGGNSTVAQSNYFGKNQPHYTNAQYDQIPSVQDDFHNYTLDWTKDYLDFYIDGAKFRRLTPEDAISKGDGKKDKGGMDLYPQTPMRISIGIWAGGDPSLPEGTREWAGGTTDYTKGPFSMFVKNCHVTDYSSGKEYVYGDRSGSWESIQIIEGNSTVEEVMNAPPPVPEKTMAEKWEELPNAAKIAIYAGGSSVGAAILFAALFYCIRQRRQGAKEATEAAARVEAERLEMERFRKEGINPDAFTSNAHEYNAKDMAQSGLADKDGYSVPSTPAPANEKFGSVVAMATAAAAGAGAGAAAARVANNGNGNGGDSPLNSPTSTPLLREGAQSPRTVDPTNPFGPNYVGTQNARSPGPPSPYNPHENLRSPTGSLYNQSMSPPPHQPLPHPPTRSMTNQSLQSRVGSPGPNQQQHGFDFGIGQPPQRSATTSPAPLAHPQPQRSFTTPSSGYGTPPQLQQQPSGYGNPPGPANGPQQGYWNGGNGGGGGYS</sequence>
<keyword evidence="4" id="KW-0328">Glycosyltransferase</keyword>
<keyword evidence="8 14" id="KW-0472">Membrane</keyword>
<dbReference type="InterPro" id="IPR050546">
    <property type="entry name" value="Glycosyl_Hydrlase_16"/>
</dbReference>
<evidence type="ECO:0000256" key="15">
    <source>
        <dbReference type="SAM" id="SignalP"/>
    </source>
</evidence>
<keyword evidence="11" id="KW-0961">Cell wall biogenesis/degradation</keyword>
<dbReference type="InterPro" id="IPR000757">
    <property type="entry name" value="Beta-glucanase-like"/>
</dbReference>
<evidence type="ECO:0000256" key="7">
    <source>
        <dbReference type="ARBA" id="ARBA00022801"/>
    </source>
</evidence>
<feature type="compositionally biased region" description="Polar residues" evidence="13">
    <location>
        <begin position="569"/>
        <end position="589"/>
    </location>
</feature>
<dbReference type="PANTHER" id="PTHR10963">
    <property type="entry name" value="GLYCOSYL HYDROLASE-RELATED"/>
    <property type="match status" value="1"/>
</dbReference>
<dbReference type="GO" id="GO:0016757">
    <property type="term" value="F:glycosyltransferase activity"/>
    <property type="evidence" value="ECO:0007669"/>
    <property type="project" value="UniProtKB-KW"/>
</dbReference>
<gene>
    <name evidence="17" type="ORF">QBC41DRAFT_49185</name>
</gene>
<keyword evidence="14" id="KW-1133">Transmembrane helix</keyword>
<feature type="signal peptide" evidence="15">
    <location>
        <begin position="1"/>
        <end position="25"/>
    </location>
</feature>
<dbReference type="AlphaFoldDB" id="A0AA40DE36"/>
<evidence type="ECO:0000256" key="10">
    <source>
        <dbReference type="ARBA" id="ARBA00023295"/>
    </source>
</evidence>
<evidence type="ECO:0000256" key="14">
    <source>
        <dbReference type="SAM" id="Phobius"/>
    </source>
</evidence>
<feature type="region of interest" description="Disordered" evidence="13">
    <location>
        <begin position="436"/>
        <end position="619"/>
    </location>
</feature>
<feature type="compositionally biased region" description="Gly residues" evidence="13">
    <location>
        <begin position="608"/>
        <end position="619"/>
    </location>
</feature>
<evidence type="ECO:0000256" key="11">
    <source>
        <dbReference type="ARBA" id="ARBA00023316"/>
    </source>
</evidence>
<dbReference type="GO" id="GO:0016020">
    <property type="term" value="C:membrane"/>
    <property type="evidence" value="ECO:0007669"/>
    <property type="project" value="UniProtKB-SubCell"/>
</dbReference>
<keyword evidence="14" id="KW-0812">Transmembrane</keyword>
<name>A0AA40DE36_9PEZI</name>
<dbReference type="GO" id="GO:0008843">
    <property type="term" value="F:endochitinase activity"/>
    <property type="evidence" value="ECO:0007669"/>
    <property type="project" value="UniProtKB-EC"/>
</dbReference>
<evidence type="ECO:0000313" key="17">
    <source>
        <dbReference type="EMBL" id="KAK0671675.1"/>
    </source>
</evidence>
<evidence type="ECO:0000256" key="4">
    <source>
        <dbReference type="ARBA" id="ARBA00022676"/>
    </source>
</evidence>
<organism evidence="17 18">
    <name type="scientific">Cercophora samala</name>
    <dbReference type="NCBI Taxonomy" id="330535"/>
    <lineage>
        <taxon>Eukaryota</taxon>
        <taxon>Fungi</taxon>
        <taxon>Dikarya</taxon>
        <taxon>Ascomycota</taxon>
        <taxon>Pezizomycotina</taxon>
        <taxon>Sordariomycetes</taxon>
        <taxon>Sordariomycetidae</taxon>
        <taxon>Sordariales</taxon>
        <taxon>Lasiosphaeriaceae</taxon>
        <taxon>Cercophora</taxon>
    </lineage>
</organism>
<dbReference type="Gene3D" id="2.60.120.200">
    <property type="match status" value="1"/>
</dbReference>
<dbReference type="GO" id="GO:0009277">
    <property type="term" value="C:fungal-type cell wall"/>
    <property type="evidence" value="ECO:0007669"/>
    <property type="project" value="TreeGrafter"/>
</dbReference>
<feature type="domain" description="GH16" evidence="16">
    <location>
        <begin position="32"/>
        <end position="252"/>
    </location>
</feature>
<evidence type="ECO:0000256" key="8">
    <source>
        <dbReference type="ARBA" id="ARBA00023136"/>
    </source>
</evidence>
<dbReference type="PROSITE" id="PS51762">
    <property type="entry name" value="GH16_2"/>
    <property type="match status" value="1"/>
</dbReference>
<keyword evidence="10" id="KW-0326">Glycosidase</keyword>
<evidence type="ECO:0000256" key="9">
    <source>
        <dbReference type="ARBA" id="ARBA00023180"/>
    </source>
</evidence>
<comment type="subcellular location">
    <subcellularLocation>
        <location evidence="2">Membrane</location>
    </subcellularLocation>
</comment>
<evidence type="ECO:0000256" key="12">
    <source>
        <dbReference type="ARBA" id="ARBA00038074"/>
    </source>
</evidence>
<dbReference type="GO" id="GO:0031505">
    <property type="term" value="P:fungal-type cell wall organization"/>
    <property type="evidence" value="ECO:0007669"/>
    <property type="project" value="TreeGrafter"/>
</dbReference>
<protein>
    <recommendedName>
        <fullName evidence="3">chitinase</fullName>
        <ecNumber evidence="3">3.2.1.14</ecNumber>
    </recommendedName>
</protein>
<keyword evidence="5" id="KW-0808">Transferase</keyword>
<evidence type="ECO:0000256" key="6">
    <source>
        <dbReference type="ARBA" id="ARBA00022729"/>
    </source>
</evidence>
<dbReference type="SUPFAM" id="SSF49899">
    <property type="entry name" value="Concanavalin A-like lectins/glucanases"/>
    <property type="match status" value="1"/>
</dbReference>
<feature type="compositionally biased region" description="Polar residues" evidence="13">
    <location>
        <begin position="522"/>
        <end position="543"/>
    </location>
</feature>
<comment type="caution">
    <text evidence="17">The sequence shown here is derived from an EMBL/GenBank/DDBJ whole genome shotgun (WGS) entry which is preliminary data.</text>
</comment>
<evidence type="ECO:0000256" key="13">
    <source>
        <dbReference type="SAM" id="MobiDB-lite"/>
    </source>
</evidence>
<evidence type="ECO:0000259" key="16">
    <source>
        <dbReference type="PROSITE" id="PS51762"/>
    </source>
</evidence>
<keyword evidence="9" id="KW-0325">Glycoprotein</keyword>
<dbReference type="InterPro" id="IPR013320">
    <property type="entry name" value="ConA-like_dom_sf"/>
</dbReference>
<proteinExistence type="inferred from homology"/>
<comment type="similarity">
    <text evidence="12">Belongs to the glycosyl hydrolase 16 family. CRH1 subfamily.</text>
</comment>
<feature type="compositionally biased region" description="Pro residues" evidence="13">
    <location>
        <begin position="509"/>
        <end position="520"/>
    </location>
</feature>
<accession>A0AA40DE36</accession>
<evidence type="ECO:0000256" key="3">
    <source>
        <dbReference type="ARBA" id="ARBA00012729"/>
    </source>
</evidence>
<reference evidence="17" key="1">
    <citation type="submission" date="2023-06" db="EMBL/GenBank/DDBJ databases">
        <title>Genome-scale phylogeny and comparative genomics of the fungal order Sordariales.</title>
        <authorList>
            <consortium name="Lawrence Berkeley National Laboratory"/>
            <person name="Hensen N."/>
            <person name="Bonometti L."/>
            <person name="Westerberg I."/>
            <person name="Brannstrom I.O."/>
            <person name="Guillou S."/>
            <person name="Cros-Aarteil S."/>
            <person name="Calhoun S."/>
            <person name="Haridas S."/>
            <person name="Kuo A."/>
            <person name="Mondo S."/>
            <person name="Pangilinan J."/>
            <person name="Riley R."/>
            <person name="Labutti K."/>
            <person name="Andreopoulos B."/>
            <person name="Lipzen A."/>
            <person name="Chen C."/>
            <person name="Yanf M."/>
            <person name="Daum C."/>
            <person name="Ng V."/>
            <person name="Clum A."/>
            <person name="Steindorff A."/>
            <person name="Ohm R."/>
            <person name="Martin F."/>
            <person name="Silar P."/>
            <person name="Natvig D."/>
            <person name="Lalanne C."/>
            <person name="Gautier V."/>
            <person name="Ament-Velasquez S.L."/>
            <person name="Kruys A."/>
            <person name="Hutchinson M.I."/>
            <person name="Powell A.J."/>
            <person name="Barry K."/>
            <person name="Miller A.N."/>
            <person name="Grigoriev I.V."/>
            <person name="Debuchy R."/>
            <person name="Gladieux P."/>
            <person name="Thoren M.H."/>
            <person name="Johannesson H."/>
        </authorList>
    </citation>
    <scope>NUCLEOTIDE SEQUENCE</scope>
    <source>
        <strain evidence="17">CBS 307.81</strain>
    </source>
</reference>